<dbReference type="GeneID" id="115744346"/>
<dbReference type="PRINTS" id="PR00465">
    <property type="entry name" value="EP450IV"/>
</dbReference>
<proteinExistence type="inferred from homology"/>
<sequence length="221" mass="25802">MLVLQKMVKDRVSSLETPYNDFLSRITADIGKEEFLTEDSAVLLIFALLFVGSKPIPATLTLAIMFLEENPKALQELTDEHEAVLRRRESSDSSITWEEYKSMPFTLHVIHETLRLRNTAPGLLRRTKEDVKWNRYTIPAGWGVLIATSAFHLDPETHKDPTTFNPRRWKVEFKRGIQKFRLINKIRGVVSMNFCPRKRFLIKCDWIVYISNSRTANRMLY</sequence>
<dbReference type="RefSeq" id="XP_048141456.1">
    <property type="nucleotide sequence ID" value="XM_048285499.1"/>
</dbReference>
<keyword evidence="4" id="KW-1185">Reference proteome</keyword>
<keyword evidence="2" id="KW-0479">Metal-binding</keyword>
<name>A0ABM3HXX8_9MYRT</name>
<dbReference type="Proteomes" id="UP000827889">
    <property type="component" value="Chromosome 9"/>
</dbReference>
<dbReference type="InterPro" id="IPR036396">
    <property type="entry name" value="Cyt_P450_sf"/>
</dbReference>
<dbReference type="InterPro" id="IPR002403">
    <property type="entry name" value="Cyt_P450_E_grp-IV"/>
</dbReference>
<dbReference type="PANTHER" id="PTHR24286">
    <property type="entry name" value="CYTOCHROME P450 26"/>
    <property type="match status" value="1"/>
</dbReference>
<evidence type="ECO:0000256" key="3">
    <source>
        <dbReference type="ARBA" id="ARBA00023004"/>
    </source>
</evidence>
<evidence type="ECO:0000256" key="2">
    <source>
        <dbReference type="ARBA" id="ARBA00022723"/>
    </source>
</evidence>
<dbReference type="PANTHER" id="PTHR24286:SF305">
    <property type="entry name" value="CYTOCHROME P450 708A2"/>
    <property type="match status" value="1"/>
</dbReference>
<keyword evidence="3" id="KW-0408">Iron</keyword>
<dbReference type="InterPro" id="IPR001128">
    <property type="entry name" value="Cyt_P450"/>
</dbReference>
<dbReference type="Pfam" id="PF00067">
    <property type="entry name" value="p450"/>
    <property type="match status" value="1"/>
</dbReference>
<reference evidence="5" key="1">
    <citation type="submission" date="2025-08" db="UniProtKB">
        <authorList>
            <consortium name="RefSeq"/>
        </authorList>
    </citation>
    <scope>IDENTIFICATION</scope>
    <source>
        <tissue evidence="5">Leaf</tissue>
    </source>
</reference>
<dbReference type="Gene3D" id="1.10.630.10">
    <property type="entry name" value="Cytochrome P450"/>
    <property type="match status" value="1"/>
</dbReference>
<evidence type="ECO:0000313" key="4">
    <source>
        <dbReference type="Proteomes" id="UP000827889"/>
    </source>
</evidence>
<evidence type="ECO:0000313" key="5">
    <source>
        <dbReference type="RefSeq" id="XP_048141456.1"/>
    </source>
</evidence>
<gene>
    <name evidence="5" type="primary">LOC115744346</name>
</gene>
<protein>
    <submittedName>
        <fullName evidence="5">Cytochrome P450 87A3-like</fullName>
    </submittedName>
</protein>
<organism evidence="4 5">
    <name type="scientific">Rhodamnia argentea</name>
    <dbReference type="NCBI Taxonomy" id="178133"/>
    <lineage>
        <taxon>Eukaryota</taxon>
        <taxon>Viridiplantae</taxon>
        <taxon>Streptophyta</taxon>
        <taxon>Embryophyta</taxon>
        <taxon>Tracheophyta</taxon>
        <taxon>Spermatophyta</taxon>
        <taxon>Magnoliopsida</taxon>
        <taxon>eudicotyledons</taxon>
        <taxon>Gunneridae</taxon>
        <taxon>Pentapetalae</taxon>
        <taxon>rosids</taxon>
        <taxon>malvids</taxon>
        <taxon>Myrtales</taxon>
        <taxon>Myrtaceae</taxon>
        <taxon>Myrtoideae</taxon>
        <taxon>Myrteae</taxon>
        <taxon>Australasian group</taxon>
        <taxon>Rhodamnia</taxon>
    </lineage>
</organism>
<comment type="similarity">
    <text evidence="1">Belongs to the cytochrome P450 family.</text>
</comment>
<evidence type="ECO:0000256" key="1">
    <source>
        <dbReference type="ARBA" id="ARBA00010617"/>
    </source>
</evidence>
<accession>A0ABM3HXX8</accession>
<dbReference type="SUPFAM" id="SSF48264">
    <property type="entry name" value="Cytochrome P450"/>
    <property type="match status" value="1"/>
</dbReference>